<comment type="subcellular location">
    <subcellularLocation>
        <location evidence="2">Vacuole membrane</location>
        <topology evidence="2">Peripheral membrane protein</topology>
    </subcellularLocation>
</comment>
<feature type="compositionally biased region" description="Polar residues" evidence="3">
    <location>
        <begin position="669"/>
        <end position="679"/>
    </location>
</feature>
<dbReference type="GO" id="GO:0051321">
    <property type="term" value="P:meiotic cell cycle"/>
    <property type="evidence" value="ECO:0007669"/>
    <property type="project" value="UniProtKB-UniRule"/>
</dbReference>
<dbReference type="InterPro" id="IPR005365">
    <property type="entry name" value="Npr3"/>
</dbReference>
<dbReference type="PANTHER" id="PTHR13153:SF5">
    <property type="entry name" value="GATOR COMPLEX PROTEIN NPRL3"/>
    <property type="match status" value="1"/>
</dbReference>
<evidence type="ECO:0000259" key="4">
    <source>
        <dbReference type="Pfam" id="PF24064"/>
    </source>
</evidence>
<comment type="function">
    <text evidence="2">Mediates inactivation of the TORC1 complex in response to amino acid starvation. Required for meiotic nuclear division.</text>
</comment>
<dbReference type="GO" id="GO:0005774">
    <property type="term" value="C:vacuolar membrane"/>
    <property type="evidence" value="ECO:0007669"/>
    <property type="project" value="UniProtKB-SubCell"/>
</dbReference>
<name>A0A2A9NY78_9AGAR</name>
<evidence type="ECO:0000256" key="2">
    <source>
        <dbReference type="RuleBase" id="RU368069"/>
    </source>
</evidence>
<evidence type="ECO:0000256" key="3">
    <source>
        <dbReference type="SAM" id="MobiDB-lite"/>
    </source>
</evidence>
<dbReference type="STRING" id="703135.A0A2A9NY78"/>
<feature type="region of interest" description="Disordered" evidence="3">
    <location>
        <begin position="170"/>
        <end position="205"/>
    </location>
</feature>
<keyword evidence="6" id="KW-1185">Reference proteome</keyword>
<keyword evidence="2" id="KW-0732">Signal</keyword>
<feature type="non-terminal residue" evidence="5">
    <location>
        <position position="1"/>
    </location>
</feature>
<dbReference type="GO" id="GO:0010508">
    <property type="term" value="P:positive regulation of autophagy"/>
    <property type="evidence" value="ECO:0007669"/>
    <property type="project" value="TreeGrafter"/>
</dbReference>
<dbReference type="InterPro" id="IPR056603">
    <property type="entry name" value="HTH_NPRL3"/>
</dbReference>
<feature type="region of interest" description="Disordered" evidence="3">
    <location>
        <begin position="83"/>
        <end position="111"/>
    </location>
</feature>
<evidence type="ECO:0000313" key="5">
    <source>
        <dbReference type="EMBL" id="PFH52906.1"/>
    </source>
</evidence>
<gene>
    <name evidence="5" type="ORF">AMATHDRAFT_55736</name>
</gene>
<protein>
    <recommendedName>
        <fullName evidence="2">Nitrogen permease regulator 3</fullName>
    </recommendedName>
    <alternativeName>
        <fullName evidence="2">Required for meiotic nuclear division protein 11</fullName>
    </alternativeName>
</protein>
<dbReference type="GO" id="GO:0038202">
    <property type="term" value="P:TORC1 signaling"/>
    <property type="evidence" value="ECO:0007669"/>
    <property type="project" value="TreeGrafter"/>
</dbReference>
<dbReference type="GO" id="GO:1990130">
    <property type="term" value="C:GATOR1 complex"/>
    <property type="evidence" value="ECO:0007669"/>
    <property type="project" value="TreeGrafter"/>
</dbReference>
<comment type="similarity">
    <text evidence="1 2">Belongs to the NPR3 family.</text>
</comment>
<dbReference type="GO" id="GO:1904262">
    <property type="term" value="P:negative regulation of TORC1 signaling"/>
    <property type="evidence" value="ECO:0007669"/>
    <property type="project" value="TreeGrafter"/>
</dbReference>
<dbReference type="AlphaFoldDB" id="A0A2A9NY78"/>
<accession>A0A2A9NY78</accession>
<sequence>MAETLSGILLVTSSAKGNSLVFWWPPHPVSSPRLSRSRPPDPSWPSFLDNPWRASHSLNTPTPQTSSDYNHADYFWSRPLSTHQLPSDQHTPPKSTGRVTPSKDPSFAPVRSQNHDIHDLMFGYSPEYLANLLCPQPPMCHQRFELIVDDLAFLGHPVCAEPDGVWRFKSEKNSSSSSGRDSRGSHSPRKHDVTGYASPDVFSPHEKASTPKSTWLQTFHVVFVLDLPDPSSSASGNVSRYFDIIYEQFAFVITAVLFQEQVLSNFVEVQCDLLGRLKESCVSKNELLSNYFAQALEQSCIGPAIKALYEAIKTLSAAHVTINDIPLELQLPPYLDQLLHNQEEDDIDFLPSPDDDENSNWGQDMRFGWRLPSLTPWKSLLLLDGQDASESYLRSGQIYVPTQDRSLIEGLIRFMKTVNITLSLADIASLLDWDLESQIYPTVRWLVQYHRAKVVDVVHPGLKTIFTLPPKFHQSLSQLAVEFESQFSQPSIPSLPKILAAISKAATSKTDSHFFASVVKSKEHIPMYYDVIHWMLKRDLLITLHLRIRLVATQELKARVRQRREEAFVNRKFHRNKGNSPNSQHRLEELDLDTTYMTAQSLSNFPWLSLSPKSARRYTRRLSSTEAKQIALSGITSQEDYEWYNGRYQAYATFEEEEECESSLDENSGWESSEDSLSPSIIEDPGRATPLQRRWLSSMSEGKDPLVAKRFAVLNQYFDGKKTDDEILYRAEISRKQLREVLHHYEEYVQTFLHPS</sequence>
<feature type="compositionally biased region" description="Polar residues" evidence="3">
    <location>
        <begin position="83"/>
        <end position="99"/>
    </location>
</feature>
<dbReference type="Pfam" id="PF24064">
    <property type="entry name" value="HTH_NPRL3"/>
    <property type="match status" value="1"/>
</dbReference>
<dbReference type="PANTHER" id="PTHR13153">
    <property type="entry name" value="CGTHBA PROTEIN -14 GENE PROTEIN"/>
    <property type="match status" value="1"/>
</dbReference>
<feature type="domain" description="GATOR1 complex protein NPRL3 C-terminal HTH" evidence="4">
    <location>
        <begin position="689"/>
        <end position="749"/>
    </location>
</feature>
<organism evidence="5 6">
    <name type="scientific">Amanita thiersii Skay4041</name>
    <dbReference type="NCBI Taxonomy" id="703135"/>
    <lineage>
        <taxon>Eukaryota</taxon>
        <taxon>Fungi</taxon>
        <taxon>Dikarya</taxon>
        <taxon>Basidiomycota</taxon>
        <taxon>Agaricomycotina</taxon>
        <taxon>Agaricomycetes</taxon>
        <taxon>Agaricomycetidae</taxon>
        <taxon>Agaricales</taxon>
        <taxon>Pluteineae</taxon>
        <taxon>Amanitaceae</taxon>
        <taxon>Amanita</taxon>
    </lineage>
</organism>
<dbReference type="GO" id="GO:0034198">
    <property type="term" value="P:cellular response to amino acid starvation"/>
    <property type="evidence" value="ECO:0007669"/>
    <property type="project" value="TreeGrafter"/>
</dbReference>
<evidence type="ECO:0000313" key="6">
    <source>
        <dbReference type="Proteomes" id="UP000242287"/>
    </source>
</evidence>
<dbReference type="Proteomes" id="UP000242287">
    <property type="component" value="Unassembled WGS sequence"/>
</dbReference>
<feature type="region of interest" description="Disordered" evidence="3">
    <location>
        <begin position="662"/>
        <end position="683"/>
    </location>
</feature>
<keyword evidence="2" id="KW-0469">Meiosis</keyword>
<evidence type="ECO:0000256" key="1">
    <source>
        <dbReference type="ARBA" id="ARBA00010546"/>
    </source>
</evidence>
<proteinExistence type="inferred from homology"/>
<dbReference type="EMBL" id="KZ301976">
    <property type="protein sequence ID" value="PFH52906.1"/>
    <property type="molecule type" value="Genomic_DNA"/>
</dbReference>
<dbReference type="Pfam" id="PF03666">
    <property type="entry name" value="NPR3"/>
    <property type="match status" value="1"/>
</dbReference>
<dbReference type="OrthoDB" id="18648at2759"/>
<reference evidence="5 6" key="1">
    <citation type="submission" date="2014-02" db="EMBL/GenBank/DDBJ databases">
        <title>Transposable element dynamics among asymbiotic and ectomycorrhizal Amanita fungi.</title>
        <authorList>
            <consortium name="DOE Joint Genome Institute"/>
            <person name="Hess J."/>
            <person name="Skrede I."/>
            <person name="Wolfe B."/>
            <person name="LaButti K."/>
            <person name="Ohm R.A."/>
            <person name="Grigoriev I.V."/>
            <person name="Pringle A."/>
        </authorList>
    </citation>
    <scope>NUCLEOTIDE SEQUENCE [LARGE SCALE GENOMIC DNA]</scope>
    <source>
        <strain evidence="5 6">SKay4041</strain>
    </source>
</reference>